<dbReference type="EMBL" id="PKFO01000008">
    <property type="protein sequence ID" value="PVH22430.1"/>
    <property type="molecule type" value="Genomic_DNA"/>
</dbReference>
<dbReference type="RefSeq" id="XP_025343370.1">
    <property type="nucleotide sequence ID" value="XM_025488603.1"/>
</dbReference>
<name>A0A2V1AWF3_9ASCO</name>
<evidence type="ECO:0008006" key="4">
    <source>
        <dbReference type="Google" id="ProtNLM"/>
    </source>
</evidence>
<evidence type="ECO:0000313" key="2">
    <source>
        <dbReference type="EMBL" id="PVH22430.1"/>
    </source>
</evidence>
<dbReference type="Proteomes" id="UP000244309">
    <property type="component" value="Unassembled WGS sequence"/>
</dbReference>
<dbReference type="AlphaFoldDB" id="A0A2V1AWF3"/>
<gene>
    <name evidence="2" type="ORF">CXQ85_004999</name>
</gene>
<dbReference type="InterPro" id="IPR013889">
    <property type="entry name" value="Karyogamy_KAR9"/>
</dbReference>
<reference evidence="2 3" key="1">
    <citation type="submission" date="2017-12" db="EMBL/GenBank/DDBJ databases">
        <title>Genome Sequence of a Multidrug-Resistant Candida haemulonii Isolate from a Patient with Chronic Leg Ulcers in Israel.</title>
        <authorList>
            <person name="Chow N.A."/>
            <person name="Gade L."/>
            <person name="Batra D."/>
            <person name="Rowe L.A."/>
            <person name="Ben-Ami R."/>
            <person name="Loparev V.N."/>
            <person name="Litvintseva A.P."/>
        </authorList>
    </citation>
    <scope>NUCLEOTIDE SEQUENCE [LARGE SCALE GENOMIC DNA]</scope>
    <source>
        <strain evidence="2 3">B11899</strain>
    </source>
</reference>
<accession>A0A2V1AWF3</accession>
<feature type="compositionally biased region" description="Basic and acidic residues" evidence="1">
    <location>
        <begin position="471"/>
        <end position="483"/>
    </location>
</feature>
<comment type="caution">
    <text evidence="2">The sequence shown here is derived from an EMBL/GenBank/DDBJ whole genome shotgun (WGS) entry which is preliminary data.</text>
</comment>
<proteinExistence type="predicted"/>
<keyword evidence="3" id="KW-1185">Reference proteome</keyword>
<evidence type="ECO:0000256" key="1">
    <source>
        <dbReference type="SAM" id="MobiDB-lite"/>
    </source>
</evidence>
<dbReference type="Pfam" id="PF08580">
    <property type="entry name" value="KAR9"/>
    <property type="match status" value="1"/>
</dbReference>
<dbReference type="OrthoDB" id="5559380at2759"/>
<feature type="region of interest" description="Disordered" evidence="1">
    <location>
        <begin position="404"/>
        <end position="425"/>
    </location>
</feature>
<protein>
    <recommendedName>
        <fullName evidence="4">Karyogamy protein</fullName>
    </recommendedName>
</protein>
<sequence length="667" mass="74220">MSSSQALPWAKRHFDFPTLLGSDLSDSLHQEQGLSNYEKSQLVTILSDVGQYLHQVVDLLTKVEDEPLSWYQEERVLVTTLSKEVSSIESFMASAMAVPGVFEPQELSSVLKHTSDRSAKAKQAILQAQTAVSIAAQYHEIRFDNISEIHREVATCAELYESLVHIHLSSDLPGDLTMEKVIAQVKLTGSISENSINTPCIMAFSDDEKAFFENFEKFENRFKPISISIKFLEHRIGEFNQTCGIVFPSAIADVNNDYDSLRKAWKRVLSDFSKLRDSAIVSRWRLLCVFLIDRMSARLDQMTQQLNENQGKGISEVTDEFGTSFKLCSNANTLLHKAVIEHIGDDESIKEKFKTEILTRWKKVNELLDGSIFMTKSPGTPREGTPEIGEDGLKPVKMIQRRTPSALSDHKRSTSINSPNNGFDLRLDVNPSPNVPISAYKADRFVDLNVEPSQLRSTRLQMALLGLQSSPKEEDTRASHDDSTETLVHPKTPELRPGAGVTLNYSQKLQELNQAIPPPPSNIPVIVSNYIHLRLPVIKKLPSKGSRIPSISPTHPVFLSPERRPQSKQQNGTATNSLFKTPNMSPMLLRSPPSFTLPKKRVAGRRLSSAGSSLAGELTPHERSRASSLTMRADKLSLAGQTTPNLAYDAGGIDEIEPSLDRLSLLI</sequence>
<dbReference type="VEuPathDB" id="FungiDB:CXQ85_004999"/>
<dbReference type="STRING" id="45357.A0A2V1AWF3"/>
<feature type="compositionally biased region" description="Polar residues" evidence="1">
    <location>
        <begin position="567"/>
        <end position="584"/>
    </location>
</feature>
<organism evidence="2 3">
    <name type="scientific">Candidozyma haemuli</name>
    <dbReference type="NCBI Taxonomy" id="45357"/>
    <lineage>
        <taxon>Eukaryota</taxon>
        <taxon>Fungi</taxon>
        <taxon>Dikarya</taxon>
        <taxon>Ascomycota</taxon>
        <taxon>Saccharomycotina</taxon>
        <taxon>Pichiomycetes</taxon>
        <taxon>Metschnikowiaceae</taxon>
        <taxon>Candidozyma</taxon>
    </lineage>
</organism>
<evidence type="ECO:0000313" key="3">
    <source>
        <dbReference type="Proteomes" id="UP000244309"/>
    </source>
</evidence>
<feature type="region of interest" description="Disordered" evidence="1">
    <location>
        <begin position="468"/>
        <end position="498"/>
    </location>
</feature>
<feature type="compositionally biased region" description="Low complexity" evidence="1">
    <location>
        <begin position="605"/>
        <end position="618"/>
    </location>
</feature>
<feature type="region of interest" description="Disordered" evidence="1">
    <location>
        <begin position="546"/>
        <end position="628"/>
    </location>
</feature>
<dbReference type="GeneID" id="37010329"/>